<dbReference type="PANTHER" id="PTHR30535:SF34">
    <property type="entry name" value="MOLYBDATE-BINDING PROTEIN MOLA"/>
    <property type="match status" value="1"/>
</dbReference>
<dbReference type="EMBL" id="CP039396">
    <property type="protein sequence ID" value="QCD42008.1"/>
    <property type="molecule type" value="Genomic_DNA"/>
</dbReference>
<dbReference type="InterPro" id="IPR002491">
    <property type="entry name" value="ABC_transptr_periplasmic_BD"/>
</dbReference>
<gene>
    <name evidence="2" type="ORF">E7747_06805</name>
</gene>
<dbReference type="Pfam" id="PF01497">
    <property type="entry name" value="Peripla_BP_2"/>
    <property type="match status" value="1"/>
</dbReference>
<accession>A0A4V1D373</accession>
<organism evidence="2 3">
    <name type="scientific">Duncaniella dubosii</name>
    <dbReference type="NCBI Taxonomy" id="2518971"/>
    <lineage>
        <taxon>Bacteria</taxon>
        <taxon>Pseudomonadati</taxon>
        <taxon>Bacteroidota</taxon>
        <taxon>Bacteroidia</taxon>
        <taxon>Bacteroidales</taxon>
        <taxon>Muribaculaceae</taxon>
        <taxon>Duncaniella</taxon>
    </lineage>
</organism>
<dbReference type="PANTHER" id="PTHR30535">
    <property type="entry name" value="VITAMIN B12-BINDING PROTEIN"/>
    <property type="match status" value="1"/>
</dbReference>
<dbReference type="Gene3D" id="3.40.50.1980">
    <property type="entry name" value="Nitrogenase molybdenum iron protein domain"/>
    <property type="match status" value="2"/>
</dbReference>
<dbReference type="AlphaFoldDB" id="A0A4V1D373"/>
<name>A0A4V1D373_9BACT</name>
<sequence length="389" mass="43361">MLRILKINQMRHSIFLSLIATLLLPLLPSCKGGNGSVFSESANKSVELSYAHNLKLDEFDGFIRATVRNPWDTTKTLHTYLLIPDSVDRPSDLPEGTVIRVPLKNALVYSTVHQSLIGELGAREAIGGICDAQYIHNPELLQLIADGKVADCGNSYTPNMERIIQLNPDAILLSPYENSGNYGKLGQMGIPLVECADYMEGSPLGRTEWMKFYGILFGTEAHANGMFDNIEKEYKRLTALTDTVSYRPKVMIDRLYGNSWYVPSANSTMGRFIKDAGGSNPFDGAGDAGSIGMSGEQVLHEAGNADIWILRYGQATDKTLHELASDSPIYGQFKPLKDGKVYGCNTQKINYYEQTPFHPHWVLKDFISIIHPEISDPEYRNRYFTPLKP</sequence>
<reference evidence="3" key="1">
    <citation type="submission" date="2019-02" db="EMBL/GenBank/DDBJ databases">
        <title>Isolation and identification of novel species under the genus Muribaculum.</title>
        <authorList>
            <person name="Miyake S."/>
            <person name="Ding Y."/>
            <person name="Low A."/>
            <person name="Soh M."/>
            <person name="Seedorf H."/>
        </authorList>
    </citation>
    <scope>NUCLEOTIDE SEQUENCE [LARGE SCALE GENOMIC DNA]</scope>
    <source>
        <strain evidence="3">H5</strain>
    </source>
</reference>
<proteinExistence type="predicted"/>
<protein>
    <submittedName>
        <fullName evidence="2">ABC transporter substrate-binding protein</fullName>
    </submittedName>
</protein>
<evidence type="ECO:0000313" key="2">
    <source>
        <dbReference type="EMBL" id="QCD42008.1"/>
    </source>
</evidence>
<evidence type="ECO:0000259" key="1">
    <source>
        <dbReference type="PROSITE" id="PS50983"/>
    </source>
</evidence>
<dbReference type="InterPro" id="IPR050902">
    <property type="entry name" value="ABC_Transporter_SBP"/>
</dbReference>
<dbReference type="PROSITE" id="PS50983">
    <property type="entry name" value="FE_B12_PBP"/>
    <property type="match status" value="1"/>
</dbReference>
<keyword evidence="3" id="KW-1185">Reference proteome</keyword>
<dbReference type="SUPFAM" id="SSF53807">
    <property type="entry name" value="Helical backbone' metal receptor"/>
    <property type="match status" value="1"/>
</dbReference>
<dbReference type="KEGG" id="ddb:E7747_06805"/>
<evidence type="ECO:0000313" key="3">
    <source>
        <dbReference type="Proteomes" id="UP000297149"/>
    </source>
</evidence>
<feature type="domain" description="Fe/B12 periplasmic-binding" evidence="1">
    <location>
        <begin position="105"/>
        <end position="374"/>
    </location>
</feature>
<dbReference type="Proteomes" id="UP000297149">
    <property type="component" value="Chromosome"/>
</dbReference>